<feature type="compositionally biased region" description="Low complexity" evidence="15">
    <location>
        <begin position="127"/>
        <end position="139"/>
    </location>
</feature>
<feature type="domain" description="MYST-type HAT" evidence="16">
    <location>
        <begin position="201"/>
        <end position="576"/>
    </location>
</feature>
<organism evidence="17 18">
    <name type="scientific">Phialemonium atrogriseum</name>
    <dbReference type="NCBI Taxonomy" id="1093897"/>
    <lineage>
        <taxon>Eukaryota</taxon>
        <taxon>Fungi</taxon>
        <taxon>Dikarya</taxon>
        <taxon>Ascomycota</taxon>
        <taxon>Pezizomycotina</taxon>
        <taxon>Sordariomycetes</taxon>
        <taxon>Sordariomycetidae</taxon>
        <taxon>Cephalothecales</taxon>
        <taxon>Cephalothecaceae</taxon>
        <taxon>Phialemonium</taxon>
    </lineage>
</organism>
<dbReference type="Gene3D" id="1.10.10.10">
    <property type="entry name" value="Winged helix-like DNA-binding domain superfamily/Winged helix DNA-binding domain"/>
    <property type="match status" value="1"/>
</dbReference>
<feature type="compositionally biased region" description="Polar residues" evidence="15">
    <location>
        <begin position="110"/>
        <end position="124"/>
    </location>
</feature>
<dbReference type="PANTHER" id="PTHR10615">
    <property type="entry name" value="HISTONE ACETYLTRANSFERASE"/>
    <property type="match status" value="1"/>
</dbReference>
<dbReference type="RefSeq" id="XP_060282704.1">
    <property type="nucleotide sequence ID" value="XM_060428141.1"/>
</dbReference>
<dbReference type="GO" id="GO:0006355">
    <property type="term" value="P:regulation of DNA-templated transcription"/>
    <property type="evidence" value="ECO:0007669"/>
    <property type="project" value="InterPro"/>
</dbReference>
<evidence type="ECO:0000256" key="1">
    <source>
        <dbReference type="ARBA" id="ARBA00004123"/>
    </source>
</evidence>
<reference evidence="17" key="1">
    <citation type="submission" date="2023-06" db="EMBL/GenBank/DDBJ databases">
        <title>Genome-scale phylogeny and comparative genomics of the fungal order Sordariales.</title>
        <authorList>
            <consortium name="Lawrence Berkeley National Laboratory"/>
            <person name="Hensen N."/>
            <person name="Bonometti L."/>
            <person name="Westerberg I."/>
            <person name="Brannstrom I.O."/>
            <person name="Guillou S."/>
            <person name="Cros-Aarteil S."/>
            <person name="Calhoun S."/>
            <person name="Haridas S."/>
            <person name="Kuo A."/>
            <person name="Mondo S."/>
            <person name="Pangilinan J."/>
            <person name="Riley R."/>
            <person name="Labutti K."/>
            <person name="Andreopoulos B."/>
            <person name="Lipzen A."/>
            <person name="Chen C."/>
            <person name="Yanf M."/>
            <person name="Daum C."/>
            <person name="Ng V."/>
            <person name="Clum A."/>
            <person name="Steindorff A."/>
            <person name="Ohm R."/>
            <person name="Martin F."/>
            <person name="Silar P."/>
            <person name="Natvig D."/>
            <person name="Lalanne C."/>
            <person name="Gautier V."/>
            <person name="Ament-Velasquez S.L."/>
            <person name="Kruys A."/>
            <person name="Hutchinson M.I."/>
            <person name="Powell A.J."/>
            <person name="Barry K."/>
            <person name="Miller A.N."/>
            <person name="Grigoriev I.V."/>
            <person name="Debuchy R."/>
            <person name="Gladieux P."/>
            <person name="Thoren M.H."/>
            <person name="Johannesson H."/>
        </authorList>
    </citation>
    <scope>NUCLEOTIDE SEQUENCE</scope>
    <source>
        <strain evidence="17">8032-3</strain>
    </source>
</reference>
<keyword evidence="18" id="KW-1185">Reference proteome</keyword>
<dbReference type="PANTHER" id="PTHR10615:SF219">
    <property type="entry name" value="HISTONE ACETYLTRANSFERASE KAT5"/>
    <property type="match status" value="1"/>
</dbReference>
<accession>A0AAJ0C2M6</accession>
<feature type="active site" description="Proton donor/acceptor" evidence="14">
    <location>
        <position position="469"/>
    </location>
</feature>
<proteinExistence type="inferred from homology"/>
<comment type="function">
    <text evidence="13">Catalytic component of the NuA4 histone acetyltransferase (HAT) complex which is involved in epigenetic transcriptional activation of selected genes principally by acetylation of nucleosomal histones H4, H3, H2B, H2A and H2A variant H2A.Z. Acetylates histone H4 to form H4K5ac, H4K8ac, H4K12ac and H4K16ac, histone H3 to form H3K14ac, and histone H2A to form H2AK4ac and H2AK7ac. The NuA4 complex is involved in the DNA damage response and is required for chromosome segregation. The NuA4 complex plays a direct role in repair of DNA double-strand breaks (DSBs) through homologous recombination. Recruitment to promoters depends on H3K4me. Also acetylates non-histone proteins. In addition to protein acetyltransferase, can use different acyl-CoA substrates, such as 2-hydroxyisobutanoyl-CoA (2-hydroxyisobutyryl-CoA) or (2E)-butenoyl-CoA (crotonyl-CoA), and is able to mediate protein 2-hydroxyisobutyrylation and crotonylation, respectively.</text>
</comment>
<evidence type="ECO:0000313" key="17">
    <source>
        <dbReference type="EMBL" id="KAK1766491.1"/>
    </source>
</evidence>
<protein>
    <recommendedName>
        <fullName evidence="3">histone acetyltransferase</fullName>
        <ecNumber evidence="3">2.3.1.48</ecNumber>
    </recommendedName>
</protein>
<keyword evidence="5" id="KW-0479">Metal-binding</keyword>
<keyword evidence="11" id="KW-0539">Nucleus</keyword>
<feature type="compositionally biased region" description="Low complexity" evidence="15">
    <location>
        <begin position="169"/>
        <end position="184"/>
    </location>
</feature>
<keyword evidence="4" id="KW-0808">Transferase</keyword>
<evidence type="ECO:0000256" key="2">
    <source>
        <dbReference type="ARBA" id="ARBA00010107"/>
    </source>
</evidence>
<dbReference type="InterPro" id="IPR036388">
    <property type="entry name" value="WH-like_DNA-bd_sf"/>
</dbReference>
<dbReference type="GO" id="GO:0005634">
    <property type="term" value="C:nucleus"/>
    <property type="evidence" value="ECO:0007669"/>
    <property type="project" value="UniProtKB-SubCell"/>
</dbReference>
<comment type="caution">
    <text evidence="17">The sequence shown here is derived from an EMBL/GenBank/DDBJ whole genome shotgun (WGS) entry which is preliminary data.</text>
</comment>
<comment type="subcellular location">
    <subcellularLocation>
        <location evidence="1">Nucleus</location>
    </subcellularLocation>
</comment>
<evidence type="ECO:0000313" key="18">
    <source>
        <dbReference type="Proteomes" id="UP001244011"/>
    </source>
</evidence>
<dbReference type="InterPro" id="IPR002717">
    <property type="entry name" value="HAT_MYST-type"/>
</dbReference>
<evidence type="ECO:0000256" key="3">
    <source>
        <dbReference type="ARBA" id="ARBA00013184"/>
    </source>
</evidence>
<evidence type="ECO:0000256" key="14">
    <source>
        <dbReference type="PIRSR" id="PIRSR602717-51"/>
    </source>
</evidence>
<keyword evidence="10" id="KW-0804">Transcription</keyword>
<keyword evidence="9" id="KW-0805">Transcription regulation</keyword>
<evidence type="ECO:0000259" key="16">
    <source>
        <dbReference type="PROSITE" id="PS51726"/>
    </source>
</evidence>
<dbReference type="GO" id="GO:0035267">
    <property type="term" value="C:NuA4 histone acetyltransferase complex"/>
    <property type="evidence" value="ECO:0007669"/>
    <property type="project" value="TreeGrafter"/>
</dbReference>
<dbReference type="PROSITE" id="PS51726">
    <property type="entry name" value="MYST_HAT"/>
    <property type="match status" value="1"/>
</dbReference>
<dbReference type="AlphaFoldDB" id="A0AAJ0C2M6"/>
<dbReference type="InterPro" id="IPR016181">
    <property type="entry name" value="Acyl_CoA_acyltransferase"/>
</dbReference>
<name>A0AAJ0C2M6_9PEZI</name>
<gene>
    <name evidence="17" type="ORF">QBC33DRAFT_541221</name>
</gene>
<dbReference type="EC" id="2.3.1.48" evidence="3"/>
<keyword evidence="8" id="KW-0007">Acetylation</keyword>
<comment type="similarity">
    <text evidence="2">Belongs to the MYST (SAS/MOZ) family.</text>
</comment>
<dbReference type="Pfam" id="PF01853">
    <property type="entry name" value="MOZ_SAS"/>
    <property type="match status" value="1"/>
</dbReference>
<evidence type="ECO:0000256" key="11">
    <source>
        <dbReference type="ARBA" id="ARBA00023242"/>
    </source>
</evidence>
<evidence type="ECO:0000256" key="12">
    <source>
        <dbReference type="ARBA" id="ARBA00023315"/>
    </source>
</evidence>
<keyword evidence="7" id="KW-0862">Zinc</keyword>
<evidence type="ECO:0000256" key="9">
    <source>
        <dbReference type="ARBA" id="ARBA00023015"/>
    </source>
</evidence>
<dbReference type="EMBL" id="MU839011">
    <property type="protein sequence ID" value="KAK1766491.1"/>
    <property type="molecule type" value="Genomic_DNA"/>
</dbReference>
<keyword evidence="12" id="KW-0012">Acyltransferase</keyword>
<evidence type="ECO:0000256" key="8">
    <source>
        <dbReference type="ARBA" id="ARBA00022990"/>
    </source>
</evidence>
<feature type="compositionally biased region" description="Basic and acidic residues" evidence="15">
    <location>
        <begin position="51"/>
        <end position="60"/>
    </location>
</feature>
<dbReference type="SUPFAM" id="SSF55729">
    <property type="entry name" value="Acyl-CoA N-acyltransferases (Nat)"/>
    <property type="match status" value="1"/>
</dbReference>
<dbReference type="Gene3D" id="3.30.60.60">
    <property type="entry name" value="N-acetyl transferase-like"/>
    <property type="match status" value="1"/>
</dbReference>
<evidence type="ECO:0000256" key="15">
    <source>
        <dbReference type="SAM" id="MobiDB-lite"/>
    </source>
</evidence>
<dbReference type="GO" id="GO:0008270">
    <property type="term" value="F:zinc ion binding"/>
    <property type="evidence" value="ECO:0007669"/>
    <property type="project" value="UniProtKB-KW"/>
</dbReference>
<evidence type="ECO:0000256" key="7">
    <source>
        <dbReference type="ARBA" id="ARBA00022833"/>
    </source>
</evidence>
<evidence type="ECO:0000256" key="10">
    <source>
        <dbReference type="ARBA" id="ARBA00023163"/>
    </source>
</evidence>
<sequence length="606" mass="66515">MAPLKRKRPHDAIPDPPAPEPITRRATRQTSIAPLPVQSDPEPRRRRKRGGNKEELDKMQKNGKLGLTKPLDALPVSQPCGKKENIPLPPVHSGPLKPNRATRNGKTKTGIASQPSMPGSSDIENVSPGSTSGPSPLTSVARPTMRPTEPASRRARPIEPHQQSAVQRADMAAPAASIPAHQPPRQQKPAGSTADKSLNGRPDRNIDKVVLGEICFRAWYPSYYGKEVLGDISGNSAKAAMISAANGVNGEDGGGKGQGRRDRDNVPILDRLYVCPCCFKYSKELVAWWEHVRVCETRCFVPGKKIYAHPKGRRKVLIPATTGPKFARGRRGNGAGKMVEGVVQDEGEWSIWVVDGEKDVLFCQNLSLFAKLFLDNKSVFFDVTGFNYFLLVYSPPSPPTPNPNADVSDVIQPRKQIVGFFSKEKLSWDNNNLACILIFPPWQRKGLGSLLMGISYEISRREGLLGGPEKPISDLGKKGYKRFWAGEISRWLLSLDTTGDGAEAVVDTDECSRATWIAPEDCLLVLREMGLVEDAGEVPVPGQDAQDEAEAEAGEVEKQYIRRVRISKEAVRRWVVANGIGLERTCDPEGFIDGYALKPVETEEES</sequence>
<dbReference type="InterPro" id="IPR050603">
    <property type="entry name" value="MYST_HAT"/>
</dbReference>
<dbReference type="GeneID" id="85311328"/>
<evidence type="ECO:0000256" key="6">
    <source>
        <dbReference type="ARBA" id="ARBA00022771"/>
    </source>
</evidence>
<dbReference type="Proteomes" id="UP001244011">
    <property type="component" value="Unassembled WGS sequence"/>
</dbReference>
<dbReference type="Gene3D" id="3.40.630.30">
    <property type="match status" value="1"/>
</dbReference>
<evidence type="ECO:0000256" key="5">
    <source>
        <dbReference type="ARBA" id="ARBA00022723"/>
    </source>
</evidence>
<dbReference type="FunFam" id="3.40.630.30:FF:000067">
    <property type="entry name" value="Histone acetyltransferase"/>
    <property type="match status" value="1"/>
</dbReference>
<dbReference type="GO" id="GO:0046972">
    <property type="term" value="F:histone H4K16 acetyltransferase activity"/>
    <property type="evidence" value="ECO:0007669"/>
    <property type="project" value="TreeGrafter"/>
</dbReference>
<feature type="region of interest" description="Disordered" evidence="15">
    <location>
        <begin position="1"/>
        <end position="203"/>
    </location>
</feature>
<evidence type="ECO:0000256" key="4">
    <source>
        <dbReference type="ARBA" id="ARBA00022679"/>
    </source>
</evidence>
<keyword evidence="6" id="KW-0863">Zinc-finger</keyword>
<evidence type="ECO:0000256" key="13">
    <source>
        <dbReference type="ARBA" id="ARBA00045805"/>
    </source>
</evidence>